<dbReference type="GO" id="GO:0016853">
    <property type="term" value="F:isomerase activity"/>
    <property type="evidence" value="ECO:0007669"/>
    <property type="project" value="UniProtKB-KW"/>
</dbReference>
<protein>
    <submittedName>
        <fullName evidence="1">Hexulose-6-phosphate isomerase</fullName>
    </submittedName>
</protein>
<reference evidence="1 2" key="1">
    <citation type="submission" date="2019-11" db="EMBL/GenBank/DDBJ databases">
        <title>Comparative genomics of hydrocarbon-degrading Desulfosarcina strains.</title>
        <authorList>
            <person name="Watanabe M."/>
            <person name="Kojima H."/>
            <person name="Fukui M."/>
        </authorList>
    </citation>
    <scope>NUCLEOTIDE SEQUENCE [LARGE SCALE GENOMIC DNA]</scope>
    <source>
        <strain evidence="2">oXyS1</strain>
    </source>
</reference>
<dbReference type="RefSeq" id="WP_197743321.1">
    <property type="nucleotide sequence ID" value="NZ_AP021879.1"/>
</dbReference>
<evidence type="ECO:0000313" key="1">
    <source>
        <dbReference type="EMBL" id="BBO89340.1"/>
    </source>
</evidence>
<gene>
    <name evidence="1" type="ORF">DSCOOX_25200</name>
</gene>
<accession>A0A5K8ABL3</accession>
<proteinExistence type="predicted"/>
<keyword evidence="2" id="KW-1185">Reference proteome</keyword>
<organism evidence="1 2">
    <name type="scientific">Desulfosarcina ovata subsp. ovata</name>
    <dbReference type="NCBI Taxonomy" id="2752305"/>
    <lineage>
        <taxon>Bacteria</taxon>
        <taxon>Pseudomonadati</taxon>
        <taxon>Thermodesulfobacteriota</taxon>
        <taxon>Desulfobacteria</taxon>
        <taxon>Desulfobacterales</taxon>
        <taxon>Desulfosarcinaceae</taxon>
        <taxon>Desulfosarcina</taxon>
    </lineage>
</organism>
<keyword evidence="1" id="KW-0413">Isomerase</keyword>
<evidence type="ECO:0000313" key="2">
    <source>
        <dbReference type="Proteomes" id="UP000422108"/>
    </source>
</evidence>
<dbReference type="AlphaFoldDB" id="A0A5K8ABL3"/>
<name>A0A5K8ABL3_9BACT</name>
<dbReference type="Proteomes" id="UP000422108">
    <property type="component" value="Chromosome"/>
</dbReference>
<sequence length="127" mass="14849">MYERHLFLETVLIYGTIFIVKRKHQKILDAIFIRPVGGNIKWRDIEALFVELGAELSEREGSRIGVRLFGERRVFHRRNYRPMTVGIVRVRLFGERRVFHRPHPSPNTDKGAVASIRKWLADNGVTP</sequence>
<dbReference type="EMBL" id="AP021879">
    <property type="protein sequence ID" value="BBO89340.1"/>
    <property type="molecule type" value="Genomic_DNA"/>
</dbReference>